<feature type="domain" description="RING-type" evidence="6">
    <location>
        <begin position="294"/>
        <end position="335"/>
    </location>
</feature>
<evidence type="ECO:0000259" key="6">
    <source>
        <dbReference type="PROSITE" id="PS50089"/>
    </source>
</evidence>
<dbReference type="EMBL" id="JAMYWD010000007">
    <property type="protein sequence ID" value="KAJ4965671.1"/>
    <property type="molecule type" value="Genomic_DNA"/>
</dbReference>
<name>A0A9Q0K8A5_9MAGN</name>
<dbReference type="Pfam" id="PF13639">
    <property type="entry name" value="zf-RING_2"/>
    <property type="match status" value="1"/>
</dbReference>
<dbReference type="GO" id="GO:0008270">
    <property type="term" value="F:zinc ion binding"/>
    <property type="evidence" value="ECO:0007669"/>
    <property type="project" value="UniProtKB-KW"/>
</dbReference>
<dbReference type="PANTHER" id="PTHR45931">
    <property type="entry name" value="SI:CH211-59O9.10"/>
    <property type="match status" value="1"/>
</dbReference>
<dbReference type="Proteomes" id="UP001141806">
    <property type="component" value="Unassembled WGS sequence"/>
</dbReference>
<evidence type="ECO:0000256" key="3">
    <source>
        <dbReference type="ARBA" id="ARBA00022833"/>
    </source>
</evidence>
<dbReference type="CDD" id="cd16454">
    <property type="entry name" value="RING-H2_PA-TM-RING"/>
    <property type="match status" value="1"/>
</dbReference>
<feature type="compositionally biased region" description="Basic residues" evidence="5">
    <location>
        <begin position="112"/>
        <end position="122"/>
    </location>
</feature>
<keyword evidence="1" id="KW-0479">Metal-binding</keyword>
<dbReference type="GO" id="GO:0006511">
    <property type="term" value="P:ubiquitin-dependent protein catabolic process"/>
    <property type="evidence" value="ECO:0007669"/>
    <property type="project" value="TreeGrafter"/>
</dbReference>
<evidence type="ECO:0000256" key="4">
    <source>
        <dbReference type="PROSITE-ProRule" id="PRU00175"/>
    </source>
</evidence>
<accession>A0A9Q0K8A5</accession>
<proteinExistence type="predicted"/>
<evidence type="ECO:0000313" key="8">
    <source>
        <dbReference type="Proteomes" id="UP001141806"/>
    </source>
</evidence>
<evidence type="ECO:0000256" key="1">
    <source>
        <dbReference type="ARBA" id="ARBA00022723"/>
    </source>
</evidence>
<keyword evidence="2 4" id="KW-0863">Zinc-finger</keyword>
<dbReference type="PROSITE" id="PS50089">
    <property type="entry name" value="ZF_RING_2"/>
    <property type="match status" value="1"/>
</dbReference>
<protein>
    <recommendedName>
        <fullName evidence="6">RING-type domain-containing protein</fullName>
    </recommendedName>
</protein>
<dbReference type="AlphaFoldDB" id="A0A9Q0K8A5"/>
<dbReference type="OrthoDB" id="8062037at2759"/>
<evidence type="ECO:0000256" key="2">
    <source>
        <dbReference type="ARBA" id="ARBA00022771"/>
    </source>
</evidence>
<dbReference type="InterPro" id="IPR051834">
    <property type="entry name" value="RING_finger_E3_ligase"/>
</dbReference>
<organism evidence="7 8">
    <name type="scientific">Protea cynaroides</name>
    <dbReference type="NCBI Taxonomy" id="273540"/>
    <lineage>
        <taxon>Eukaryota</taxon>
        <taxon>Viridiplantae</taxon>
        <taxon>Streptophyta</taxon>
        <taxon>Embryophyta</taxon>
        <taxon>Tracheophyta</taxon>
        <taxon>Spermatophyta</taxon>
        <taxon>Magnoliopsida</taxon>
        <taxon>Proteales</taxon>
        <taxon>Proteaceae</taxon>
        <taxon>Protea</taxon>
    </lineage>
</organism>
<dbReference type="Gene3D" id="3.30.40.10">
    <property type="entry name" value="Zinc/RING finger domain, C3HC4 (zinc finger)"/>
    <property type="match status" value="1"/>
</dbReference>
<evidence type="ECO:0000313" key="7">
    <source>
        <dbReference type="EMBL" id="KAJ4965671.1"/>
    </source>
</evidence>
<sequence length="350" mass="38750">MKEGSLSTDPEAILLLSSLLEFEDSKPTPFARKLLIKSFRAGGITEEEDSVCSGDIGFRVYCMPGATELFYGRRSRMGRSTLESGGLGSGDALDRNPYNHHHHNNSHNNIHNNRHHHSRHRGSHDVRPPCHRTFQSERESVRIENGAIQSGTSNDTSTEISSSRASRLRFTRNDRLPGAVLLARERLVERLRGVTLSGNRQGGGRATSGISWDEFAVSDDFRLIDSGDWEAEASREWFPFSVSDSQTGLSSLPGLGHKKPSGLSKKEVKCLHREVFHKMGIDDESVVLSAVQDCSICLEGFLEGDLLVCLPCEHRFHSACLEPWLLTCGDCPYCRTGVVVDHLVGTNILP</sequence>
<dbReference type="SMART" id="SM00184">
    <property type="entry name" value="RING"/>
    <property type="match status" value="1"/>
</dbReference>
<keyword evidence="3" id="KW-0862">Zinc</keyword>
<reference evidence="7" key="1">
    <citation type="journal article" date="2023" name="Plant J.">
        <title>The genome of the king protea, Protea cynaroides.</title>
        <authorList>
            <person name="Chang J."/>
            <person name="Duong T.A."/>
            <person name="Schoeman C."/>
            <person name="Ma X."/>
            <person name="Roodt D."/>
            <person name="Barker N."/>
            <person name="Li Z."/>
            <person name="Van de Peer Y."/>
            <person name="Mizrachi E."/>
        </authorList>
    </citation>
    <scope>NUCLEOTIDE SEQUENCE</scope>
    <source>
        <tissue evidence="7">Young leaves</tissue>
    </source>
</reference>
<evidence type="ECO:0000256" key="5">
    <source>
        <dbReference type="SAM" id="MobiDB-lite"/>
    </source>
</evidence>
<dbReference type="InterPro" id="IPR001841">
    <property type="entry name" value="Znf_RING"/>
</dbReference>
<dbReference type="SUPFAM" id="SSF57850">
    <property type="entry name" value="RING/U-box"/>
    <property type="match status" value="1"/>
</dbReference>
<keyword evidence="8" id="KW-1185">Reference proteome</keyword>
<comment type="caution">
    <text evidence="7">The sequence shown here is derived from an EMBL/GenBank/DDBJ whole genome shotgun (WGS) entry which is preliminary data.</text>
</comment>
<feature type="region of interest" description="Disordered" evidence="5">
    <location>
        <begin position="81"/>
        <end position="129"/>
    </location>
</feature>
<gene>
    <name evidence="7" type="ORF">NE237_017520</name>
</gene>
<dbReference type="PANTHER" id="PTHR45931:SF3">
    <property type="entry name" value="RING ZINC FINGER-CONTAINING PROTEIN"/>
    <property type="match status" value="1"/>
</dbReference>
<dbReference type="GO" id="GO:0005634">
    <property type="term" value="C:nucleus"/>
    <property type="evidence" value="ECO:0007669"/>
    <property type="project" value="TreeGrafter"/>
</dbReference>
<dbReference type="InterPro" id="IPR013083">
    <property type="entry name" value="Znf_RING/FYVE/PHD"/>
</dbReference>
<dbReference type="GO" id="GO:0061630">
    <property type="term" value="F:ubiquitin protein ligase activity"/>
    <property type="evidence" value="ECO:0007669"/>
    <property type="project" value="TreeGrafter"/>
</dbReference>